<evidence type="ECO:0000313" key="11">
    <source>
        <dbReference type="Proteomes" id="UP000275256"/>
    </source>
</evidence>
<dbReference type="Gene3D" id="3.30.379.10">
    <property type="entry name" value="Chitobiase/beta-hexosaminidase domain 2-like"/>
    <property type="match status" value="1"/>
</dbReference>
<evidence type="ECO:0000256" key="1">
    <source>
        <dbReference type="ARBA" id="ARBA00001231"/>
    </source>
</evidence>
<dbReference type="OrthoDB" id="9763537at2"/>
<dbReference type="InterPro" id="IPR017853">
    <property type="entry name" value="GH"/>
</dbReference>
<accession>A0A3M0GRI5</accession>
<dbReference type="Pfam" id="PF00728">
    <property type="entry name" value="Glyco_hydro_20"/>
    <property type="match status" value="1"/>
</dbReference>
<dbReference type="AlphaFoldDB" id="A0A3M0GRI5"/>
<evidence type="ECO:0000256" key="4">
    <source>
        <dbReference type="ARBA" id="ARBA00022801"/>
    </source>
</evidence>
<dbReference type="Gene3D" id="3.20.20.80">
    <property type="entry name" value="Glycosidases"/>
    <property type="match status" value="1"/>
</dbReference>
<protein>
    <recommendedName>
        <fullName evidence="3">beta-N-acetylhexosaminidase</fullName>
        <ecNumber evidence="3">3.2.1.52</ecNumber>
    </recommendedName>
</protein>
<comment type="catalytic activity">
    <reaction evidence="1">
        <text>Hydrolysis of terminal non-reducing N-acetyl-D-hexosamine residues in N-acetyl-beta-D-hexosaminides.</text>
        <dbReference type="EC" id="3.2.1.52"/>
    </reaction>
</comment>
<dbReference type="InterPro" id="IPR015883">
    <property type="entry name" value="Glyco_hydro_20_cat"/>
</dbReference>
<keyword evidence="11" id="KW-1185">Reference proteome</keyword>
<dbReference type="SUPFAM" id="SSF51445">
    <property type="entry name" value="(Trans)glycosidases"/>
    <property type="match status" value="1"/>
</dbReference>
<organism evidence="10 11">
    <name type="scientific">Tessaracoccus antarcticus</name>
    <dbReference type="NCBI Taxonomy" id="2479848"/>
    <lineage>
        <taxon>Bacteria</taxon>
        <taxon>Bacillati</taxon>
        <taxon>Actinomycetota</taxon>
        <taxon>Actinomycetes</taxon>
        <taxon>Propionibacteriales</taxon>
        <taxon>Propionibacteriaceae</taxon>
        <taxon>Tessaracoccus</taxon>
    </lineage>
</organism>
<keyword evidence="5" id="KW-0326">Glycosidase</keyword>
<dbReference type="CDD" id="cd06563">
    <property type="entry name" value="GH20_chitobiase-like"/>
    <property type="match status" value="1"/>
</dbReference>
<evidence type="ECO:0000256" key="6">
    <source>
        <dbReference type="PIRSR" id="PIRSR625705-1"/>
    </source>
</evidence>
<dbReference type="RefSeq" id="WP_121901367.1">
    <property type="nucleotide sequence ID" value="NZ_REFW01000002.1"/>
</dbReference>
<evidence type="ECO:0000313" key="10">
    <source>
        <dbReference type="EMBL" id="RMB59886.1"/>
    </source>
</evidence>
<feature type="region of interest" description="Disordered" evidence="7">
    <location>
        <begin position="190"/>
        <end position="217"/>
    </location>
</feature>
<proteinExistence type="inferred from homology"/>
<evidence type="ECO:0000256" key="2">
    <source>
        <dbReference type="ARBA" id="ARBA00006285"/>
    </source>
</evidence>
<dbReference type="PANTHER" id="PTHR22600:SF57">
    <property type="entry name" value="BETA-N-ACETYLHEXOSAMINIDASE"/>
    <property type="match status" value="1"/>
</dbReference>
<dbReference type="InterPro" id="IPR025705">
    <property type="entry name" value="Beta_hexosaminidase_sua/sub"/>
</dbReference>
<reference evidence="10 11" key="1">
    <citation type="submission" date="2018-10" db="EMBL/GenBank/DDBJ databases">
        <title>Tessaracoccus antarcticuss sp. nov., isolated from sediment.</title>
        <authorList>
            <person name="Zhou L.Y."/>
            <person name="Du Z.J."/>
        </authorList>
    </citation>
    <scope>NUCLEOTIDE SEQUENCE [LARGE SCALE GENOMIC DNA]</scope>
    <source>
        <strain evidence="10 11">JDX10</strain>
    </source>
</reference>
<name>A0A3M0GRI5_9ACTN</name>
<keyword evidence="4" id="KW-0378">Hydrolase</keyword>
<dbReference type="InterPro" id="IPR029018">
    <property type="entry name" value="Hex-like_dom2"/>
</dbReference>
<dbReference type="Proteomes" id="UP000275256">
    <property type="component" value="Unassembled WGS sequence"/>
</dbReference>
<dbReference type="EC" id="3.2.1.52" evidence="3"/>
<feature type="active site" description="Proton donor" evidence="6">
    <location>
        <position position="311"/>
    </location>
</feature>
<dbReference type="PANTHER" id="PTHR22600">
    <property type="entry name" value="BETA-HEXOSAMINIDASE"/>
    <property type="match status" value="1"/>
</dbReference>
<evidence type="ECO:0000256" key="3">
    <source>
        <dbReference type="ARBA" id="ARBA00012663"/>
    </source>
</evidence>
<dbReference type="GO" id="GO:0016020">
    <property type="term" value="C:membrane"/>
    <property type="evidence" value="ECO:0007669"/>
    <property type="project" value="TreeGrafter"/>
</dbReference>
<dbReference type="EMBL" id="REFW01000002">
    <property type="protein sequence ID" value="RMB59886.1"/>
    <property type="molecule type" value="Genomic_DNA"/>
</dbReference>
<gene>
    <name evidence="10" type="ORF">EAX62_09110</name>
</gene>
<dbReference type="GO" id="GO:0004563">
    <property type="term" value="F:beta-N-acetylhexosaminidase activity"/>
    <property type="evidence" value="ECO:0007669"/>
    <property type="project" value="UniProtKB-EC"/>
</dbReference>
<dbReference type="GO" id="GO:0005975">
    <property type="term" value="P:carbohydrate metabolic process"/>
    <property type="evidence" value="ECO:0007669"/>
    <property type="project" value="InterPro"/>
</dbReference>
<comment type="caution">
    <text evidence="10">The sequence shown here is derived from an EMBL/GenBank/DDBJ whole genome shotgun (WGS) entry which is preliminary data.</text>
</comment>
<feature type="domain" description="Glycoside hydrolase family 20 catalytic" evidence="8">
    <location>
        <begin position="128"/>
        <end position="480"/>
    </location>
</feature>
<dbReference type="Pfam" id="PF02838">
    <property type="entry name" value="Glyco_hydro_20b"/>
    <property type="match status" value="1"/>
</dbReference>
<evidence type="ECO:0000256" key="5">
    <source>
        <dbReference type="ARBA" id="ARBA00023295"/>
    </source>
</evidence>
<sequence>MNLVPTPLRVDMHDGNLLLGPAVLVHGGGNAALVLAERLTTAAGLRVEAVTLASEATVSFSIDEALGAEAYRLEVDDTIRIVSGDEQGAGWAVQSLLQLLPAEIHGPGPMDPATLQVPRVLIEDAPRFGWRGSMLDVARHFMPMEHVLRHLDAMAMHKLNVLHLHLTDDQGWRLPVAAYPLLTEVGGWRPGTLPGHQPPPDENDCDDFPQHDGRPHGGSYTVEEIGALVARAARLGITVVPEMDMPGHMEAAIAAYPWLGACDHVSHPRTCFGVSEHILQLSDRSVEFCTTVLDAAMELFPGSPIHVGGDECPSREWLTDPASQATMATIGAADGHAAQAWFEQKICQHVLDAGRRVIAWDEVLDGGAPEGTTVMVWREAEAIARAAAMGFDVIAAPVEFTYLDYAQSDAPDHPLSIDGPRTLEKVAGLHTVFDALDPAIAHRVLGGQFQLWSEYLRTPQRVEFFAWPRGSSVASQLWNGTSEGASSIDDLAGHLPRLTAAGINWCRPAN</sequence>
<dbReference type="GO" id="GO:0030203">
    <property type="term" value="P:glycosaminoglycan metabolic process"/>
    <property type="evidence" value="ECO:0007669"/>
    <property type="project" value="TreeGrafter"/>
</dbReference>
<dbReference type="SUPFAM" id="SSF55545">
    <property type="entry name" value="beta-N-acetylhexosaminidase-like domain"/>
    <property type="match status" value="1"/>
</dbReference>
<evidence type="ECO:0000259" key="8">
    <source>
        <dbReference type="Pfam" id="PF00728"/>
    </source>
</evidence>
<feature type="domain" description="Beta-hexosaminidase bacterial type N-terminal" evidence="9">
    <location>
        <begin position="2"/>
        <end position="125"/>
    </location>
</feature>
<evidence type="ECO:0000256" key="7">
    <source>
        <dbReference type="SAM" id="MobiDB-lite"/>
    </source>
</evidence>
<evidence type="ECO:0000259" key="9">
    <source>
        <dbReference type="Pfam" id="PF02838"/>
    </source>
</evidence>
<dbReference type="InterPro" id="IPR015882">
    <property type="entry name" value="HEX_bac_N"/>
</dbReference>
<comment type="similarity">
    <text evidence="2">Belongs to the glycosyl hydrolase 20 family.</text>
</comment>
<dbReference type="PRINTS" id="PR00738">
    <property type="entry name" value="GLHYDRLASE20"/>
</dbReference>